<dbReference type="OrthoDB" id="45468at2759"/>
<dbReference type="EMBL" id="AGNL01011153">
    <property type="protein sequence ID" value="EJK68566.1"/>
    <property type="molecule type" value="Genomic_DNA"/>
</dbReference>
<dbReference type="eggNOG" id="ENOG502S3HQ">
    <property type="taxonomic scope" value="Eukaryota"/>
</dbReference>
<accession>K0T5H1</accession>
<dbReference type="Proteomes" id="UP000266841">
    <property type="component" value="Unassembled WGS sequence"/>
</dbReference>
<dbReference type="AlphaFoldDB" id="K0T5H1"/>
<comment type="caution">
    <text evidence="1">The sequence shown here is derived from an EMBL/GenBank/DDBJ whole genome shotgun (WGS) entry which is preliminary data.</text>
</comment>
<reference evidence="1 2" key="1">
    <citation type="journal article" date="2012" name="Genome Biol.">
        <title>Genome and low-iron response of an oceanic diatom adapted to chronic iron limitation.</title>
        <authorList>
            <person name="Lommer M."/>
            <person name="Specht M."/>
            <person name="Roy A.S."/>
            <person name="Kraemer L."/>
            <person name="Andreson R."/>
            <person name="Gutowska M.A."/>
            <person name="Wolf J."/>
            <person name="Bergner S.V."/>
            <person name="Schilhabel M.B."/>
            <person name="Klostermeier U.C."/>
            <person name="Beiko R.G."/>
            <person name="Rosenstiel P."/>
            <person name="Hippler M."/>
            <person name="Laroche J."/>
        </authorList>
    </citation>
    <scope>NUCLEOTIDE SEQUENCE [LARGE SCALE GENOMIC DNA]</scope>
    <source>
        <strain evidence="1 2">CCMP1005</strain>
    </source>
</reference>
<evidence type="ECO:0000313" key="1">
    <source>
        <dbReference type="EMBL" id="EJK68566.1"/>
    </source>
</evidence>
<evidence type="ECO:0000313" key="2">
    <source>
        <dbReference type="Proteomes" id="UP000266841"/>
    </source>
</evidence>
<dbReference type="PANTHER" id="PTHR43642:SF1">
    <property type="entry name" value="HYBRID SIGNAL TRANSDUCTION HISTIDINE KINASE G"/>
    <property type="match status" value="1"/>
</dbReference>
<gene>
    <name evidence="1" type="ORF">THAOC_10242</name>
</gene>
<sequence length="1102" mass="122362">MSSRQPETSASAASAMLPPAAGDYEETVGGGVIDAPVLVHQSDSTIIYGLHTGTFIKMARDPQPSQEQVIRLLQEQNVAAFLPESVRKREVLGISDYNGRTAVEFKWANGITIEEWLQKVDRRSDSTLQEEDFTVRVRAAMAIVKTLADFHDDGVVYNSLNTRDIVLSPTEEGYSATFIDLSRSVIVSGDDFSGESIDKVRAKENDLRTLGKLLYQVFGGSLEDLDPARIHSDYGEDGFVPTRKRGKHQLLREGLPIYLGSLISALLDHALLSTGVCYSDARDVYHDMKVYVDDASGQLGRIDLDDDMMTSRLRLPQNMFYGRQAQMSLILHLFQTSIEFGNVPVPQMAMISGCPGSGKSTLVDQLKQPLIDLGGCFIEGKFDKAMRPDTVLATALDRFFGGILETSKFVGNVQVSLRWRIHDILGSTENNPFLEMLPNLKAWLSEDSSQFSATQSNDIIGMGSSGLAVSSQRVKYLFCKLIGAMASRSSPLELKPSLFCAVTSNGPTRQLYRDTEVNRSHPLISKLNTMEEQGVTVVDVKVGPIEKEVVNTMISEILYTPPSLCRPLSSIIHSKTGGVIMFILRFLQSLNADDKLWFNMGGKRWMYDLDKIRHTEIQDDVVSHMTHQMARLSKDMRMGLMFAACLGRKFPSSVLAKATKHEVTDAFTQTCIDYGLYMDTPDEKMKDLIFFVVDNMNHGVALINDHDKRTEVAQLNLQAGEKALSSSAFQSASEYLLAGISFLDTESWSTDYDLALRLYDAASEALFVVGEFDTLLGEDFPTEITAEIYHREAQEVKRLLHGKTKNDLLSLPTMTDSNSLPVGGDALPESPVDIMTLRKGMCNDSAFAFGCYAAWLVTDPVNDVEAGYYMEPWQAGLDKHLAAFEVGSQVGDMEGAFTNIFQHYNASLFGCGHNLIVIAEALRNYTQRAFQCKQIYIWKSLACLLSHDLMGIKENAFTPLFTEETCYQDAMSKHTFAVCRALVHKRKYIAILTGDVISAATLYNVANEYTLGSIGLGRQIHMMVGEFVDGLLGFLLGRKYKGTEESTKWMAIGCKCLDVIKSYRRNSDWNFANKMHLLVSAGVVVVPLPNGRSCTEFYLIVP</sequence>
<keyword evidence="2" id="KW-1185">Reference proteome</keyword>
<dbReference type="PANTHER" id="PTHR43642">
    <property type="entry name" value="HYBRID SIGNAL TRANSDUCTION HISTIDINE KINASE G"/>
    <property type="match status" value="1"/>
</dbReference>
<organism evidence="1 2">
    <name type="scientific">Thalassiosira oceanica</name>
    <name type="common">Marine diatom</name>
    <dbReference type="NCBI Taxonomy" id="159749"/>
    <lineage>
        <taxon>Eukaryota</taxon>
        <taxon>Sar</taxon>
        <taxon>Stramenopiles</taxon>
        <taxon>Ochrophyta</taxon>
        <taxon>Bacillariophyta</taxon>
        <taxon>Coscinodiscophyceae</taxon>
        <taxon>Thalassiosirophycidae</taxon>
        <taxon>Thalassiosirales</taxon>
        <taxon>Thalassiosiraceae</taxon>
        <taxon>Thalassiosira</taxon>
    </lineage>
</organism>
<dbReference type="InterPro" id="IPR027417">
    <property type="entry name" value="P-loop_NTPase"/>
</dbReference>
<proteinExistence type="predicted"/>
<dbReference type="SUPFAM" id="SSF52540">
    <property type="entry name" value="P-loop containing nucleoside triphosphate hydrolases"/>
    <property type="match status" value="1"/>
</dbReference>
<name>K0T5H1_THAOC</name>
<dbReference type="InterPro" id="IPR053159">
    <property type="entry name" value="Hybrid_Histidine_Kinase"/>
</dbReference>
<protein>
    <submittedName>
        <fullName evidence="1">Uncharacterized protein</fullName>
    </submittedName>
</protein>